<feature type="region of interest" description="Disordered" evidence="1">
    <location>
        <begin position="115"/>
        <end position="168"/>
    </location>
</feature>
<dbReference type="HOGENOM" id="CLU_079426_0_0_1"/>
<evidence type="ECO:0000256" key="1">
    <source>
        <dbReference type="SAM" id="MobiDB-lite"/>
    </source>
</evidence>
<proteinExistence type="predicted"/>
<protein>
    <recommendedName>
        <fullName evidence="3">SigF-like NTF2-like domain-containing protein</fullName>
    </recommendedName>
</protein>
<keyword evidence="2" id="KW-1133">Transmembrane helix</keyword>
<evidence type="ECO:0000313" key="5">
    <source>
        <dbReference type="Proteomes" id="UP000053342"/>
    </source>
</evidence>
<feature type="compositionally biased region" description="Basic and acidic residues" evidence="1">
    <location>
        <begin position="157"/>
        <end position="166"/>
    </location>
</feature>
<dbReference type="Proteomes" id="UP000053342">
    <property type="component" value="Unassembled WGS sequence"/>
</dbReference>
<dbReference type="EMBL" id="KN847334">
    <property type="protein sequence ID" value="KIW45551.1"/>
    <property type="molecule type" value="Genomic_DNA"/>
</dbReference>
<keyword evidence="5" id="KW-1185">Reference proteome</keyword>
<keyword evidence="2" id="KW-0812">Transmembrane</keyword>
<dbReference type="PANTHER" id="PTHR35393:SF1">
    <property type="entry name" value="SNOAL-LIKE DOMAIN-CONTAINING PROTEIN"/>
    <property type="match status" value="1"/>
</dbReference>
<name>A0A0D2B0F9_9EURO</name>
<evidence type="ECO:0000313" key="4">
    <source>
        <dbReference type="EMBL" id="KIW45551.1"/>
    </source>
</evidence>
<keyword evidence="2" id="KW-0472">Membrane</keyword>
<accession>A0A0D2B0F9</accession>
<organism evidence="4 5">
    <name type="scientific">Exophiala oligosperma</name>
    <dbReference type="NCBI Taxonomy" id="215243"/>
    <lineage>
        <taxon>Eukaryota</taxon>
        <taxon>Fungi</taxon>
        <taxon>Dikarya</taxon>
        <taxon>Ascomycota</taxon>
        <taxon>Pezizomycotina</taxon>
        <taxon>Eurotiomycetes</taxon>
        <taxon>Chaetothyriomycetidae</taxon>
        <taxon>Chaetothyriales</taxon>
        <taxon>Herpotrichiellaceae</taxon>
        <taxon>Exophiala</taxon>
    </lineage>
</organism>
<evidence type="ECO:0000256" key="2">
    <source>
        <dbReference type="SAM" id="Phobius"/>
    </source>
</evidence>
<dbReference type="STRING" id="215243.A0A0D2B0F9"/>
<feature type="domain" description="SigF-like NTF2-like" evidence="3">
    <location>
        <begin position="1"/>
        <end position="114"/>
    </location>
</feature>
<feature type="transmembrane region" description="Helical" evidence="2">
    <location>
        <begin position="214"/>
        <end position="237"/>
    </location>
</feature>
<dbReference type="Pfam" id="PF24840">
    <property type="entry name" value="NTF2_SigF"/>
    <property type="match status" value="1"/>
</dbReference>
<feature type="compositionally biased region" description="Basic residues" evidence="1">
    <location>
        <begin position="136"/>
        <end position="156"/>
    </location>
</feature>
<dbReference type="GeneID" id="27356007"/>
<sequence length="271" mass="31058">MDDPVAEIPHVIRTLVTAPSDVQTETIKSYFTPTASFTHPFCRTGSFPGSIWLIIMIYRWYKILSPHVDIWVDSVAFDKEKLLLYVSMHQDFRIWAVPFYIAPVKLVTVLQLTTDPTSQPPDESAPQVNERERSRSRSPTKRPKKGRVGHGRKKNISFHDGKRKETAPALTTSSDALKIAGDNTNNKNDNDDGTKYYIQSQNDLYQTSEWIKFILPWGVGVLLMVLWQFWATFLCVVGTKVVETIMWLPRKVYYSDVEIFENNDNKALGPD</sequence>
<evidence type="ECO:0000259" key="3">
    <source>
        <dbReference type="Pfam" id="PF24840"/>
    </source>
</evidence>
<dbReference type="PANTHER" id="PTHR35393">
    <property type="entry name" value="CHROMOSOME 1, WHOLE GENOME SHOTGUN SEQUENCE"/>
    <property type="match status" value="1"/>
</dbReference>
<dbReference type="OrthoDB" id="2344312at2759"/>
<gene>
    <name evidence="4" type="ORF">PV06_03933</name>
</gene>
<dbReference type="VEuPathDB" id="FungiDB:PV06_03933"/>
<dbReference type="RefSeq" id="XP_016265767.1">
    <property type="nucleotide sequence ID" value="XM_016404762.1"/>
</dbReference>
<dbReference type="InterPro" id="IPR057514">
    <property type="entry name" value="NTF2_SigF"/>
</dbReference>
<dbReference type="AlphaFoldDB" id="A0A0D2B0F9"/>
<reference evidence="4 5" key="1">
    <citation type="submission" date="2015-01" db="EMBL/GenBank/DDBJ databases">
        <title>The Genome Sequence of Exophiala oligosperma CBS72588.</title>
        <authorList>
            <consortium name="The Broad Institute Genomics Platform"/>
            <person name="Cuomo C."/>
            <person name="de Hoog S."/>
            <person name="Gorbushina A."/>
            <person name="Stielow B."/>
            <person name="Teixiera M."/>
            <person name="Abouelleil A."/>
            <person name="Chapman S.B."/>
            <person name="Priest M."/>
            <person name="Young S.K."/>
            <person name="Wortman J."/>
            <person name="Nusbaum C."/>
            <person name="Birren B."/>
        </authorList>
    </citation>
    <scope>NUCLEOTIDE SEQUENCE [LARGE SCALE GENOMIC DNA]</scope>
    <source>
        <strain evidence="4 5">CBS 72588</strain>
    </source>
</reference>